<dbReference type="RefSeq" id="WP_346756086.1">
    <property type="nucleotide sequence ID" value="NZ_JAUJEB010000001.1"/>
</dbReference>
<accession>A0ABT8KZ25</accession>
<keyword evidence="2 5" id="KW-0732">Signal</keyword>
<proteinExistence type="predicted"/>
<dbReference type="PANTHER" id="PTHR39210:SF1">
    <property type="entry name" value="HEPARIN-SULFATE LYASE"/>
    <property type="match status" value="1"/>
</dbReference>
<sequence length="691" mass="79271">MKIRCLFSKKTCLIGIAALFLSNVHGQAQWQEINSVEQVCSAYPERMVTMLHALNLEMDGLENVKLAYESDNIPLACSALLDYYTNGSTPEHLRIKLPQASNKTTSYADSIIRDIYTFQRTTGKVPRLADGELKWTHNGPENDIEWAWALNRHYPIAYLLSEYSKTGNPEYARYMDSFIKDWIIHSWPYPAKKSSTAMWRGLEVSFRAKIWAKVFYGFMNTGYLSPATQLLILSTLPEHAHYARNFHGTTNWLTMEMTGLATIATAWPEFKQSREWLKYTISMMTESLKEQVYPDGAQSELTSHYHRVALNNFYLFYTICKRANIPLPDYFTEQIENMWNYLALIMRPDGNALLNNDSDLDYNKDRIIQVAKEYGRKDWHYVATNGKAGTKPSDGPSNIFPWAGHFISRSGYDADAHWSFFDIGPWGSGHQHNDNLHISISAYGRDLLVDAGRFAYRGEVAKKFRGYARGSQGHNVILIDGNGQSAGPKVVDESLSAKQFKITPDFDYAWNSFEKFNDTEGIIKHTRTMFYVRKNFWVIVDNVETDRPRKVETLWHWHPSCEVRKKKAVVISDNNEKGNLQIIPIGKTKWKVDLVKGQETPKIQGWYSERYNRYEPSVATIYRTEIKSNQTFVWLLVPFASSAPEIKARLISENEEGLALSVKDPTIGEWAITIPYSSSENAKLNFKGVLK</sequence>
<dbReference type="InterPro" id="IPR031680">
    <property type="entry name" value="Hepar_II_III_N"/>
</dbReference>
<feature type="chain" id="PRO_5046509372" evidence="5">
    <location>
        <begin position="31"/>
        <end position="691"/>
    </location>
</feature>
<evidence type="ECO:0000256" key="2">
    <source>
        <dbReference type="ARBA" id="ARBA00022729"/>
    </source>
</evidence>
<evidence type="ECO:0000256" key="4">
    <source>
        <dbReference type="ARBA" id="ARBA00023239"/>
    </source>
</evidence>
<keyword evidence="3" id="KW-0574">Periplasm</keyword>
<dbReference type="GO" id="GO:0016829">
    <property type="term" value="F:lyase activity"/>
    <property type="evidence" value="ECO:0007669"/>
    <property type="project" value="UniProtKB-KW"/>
</dbReference>
<dbReference type="InterPro" id="IPR008929">
    <property type="entry name" value="Chondroitin_lyas"/>
</dbReference>
<dbReference type="Gene3D" id="2.70.98.70">
    <property type="match status" value="1"/>
</dbReference>
<dbReference type="EMBL" id="JAUJEB010000001">
    <property type="protein sequence ID" value="MDN5210745.1"/>
    <property type="molecule type" value="Genomic_DNA"/>
</dbReference>
<keyword evidence="4 8" id="KW-0456">Lyase</keyword>
<dbReference type="PANTHER" id="PTHR39210">
    <property type="entry name" value="HEPARIN-SULFATE LYASE"/>
    <property type="match status" value="1"/>
</dbReference>
<feature type="domain" description="Heparinase II/III-like C-terminal" evidence="6">
    <location>
        <begin position="401"/>
        <end position="634"/>
    </location>
</feature>
<dbReference type="Proteomes" id="UP001172083">
    <property type="component" value="Unassembled WGS sequence"/>
</dbReference>
<reference evidence="8" key="1">
    <citation type="submission" date="2023-06" db="EMBL/GenBank/DDBJ databases">
        <title>Genomic of Agaribacillus aureum.</title>
        <authorList>
            <person name="Wang G."/>
        </authorList>
    </citation>
    <scope>NUCLEOTIDE SEQUENCE</scope>
    <source>
        <strain evidence="8">BMA12</strain>
    </source>
</reference>
<dbReference type="SUPFAM" id="SSF48230">
    <property type="entry name" value="Chondroitin AC/alginate lyase"/>
    <property type="match status" value="1"/>
</dbReference>
<protein>
    <submittedName>
        <fullName evidence="8">Alginate lyase family protein</fullName>
    </submittedName>
</protein>
<evidence type="ECO:0000256" key="1">
    <source>
        <dbReference type="ARBA" id="ARBA00004418"/>
    </source>
</evidence>
<dbReference type="Gene3D" id="1.50.10.100">
    <property type="entry name" value="Chondroitin AC/alginate lyase"/>
    <property type="match status" value="1"/>
</dbReference>
<keyword evidence="9" id="KW-1185">Reference proteome</keyword>
<organism evidence="8 9">
    <name type="scientific">Agaribacillus aureus</name>
    <dbReference type="NCBI Taxonomy" id="3051825"/>
    <lineage>
        <taxon>Bacteria</taxon>
        <taxon>Pseudomonadati</taxon>
        <taxon>Bacteroidota</taxon>
        <taxon>Cytophagia</taxon>
        <taxon>Cytophagales</taxon>
        <taxon>Splendidivirgaceae</taxon>
        <taxon>Agaribacillus</taxon>
    </lineage>
</organism>
<feature type="signal peptide" evidence="5">
    <location>
        <begin position="1"/>
        <end position="30"/>
    </location>
</feature>
<comment type="subcellular location">
    <subcellularLocation>
        <location evidence="1">Periplasm</location>
    </subcellularLocation>
</comment>
<name>A0ABT8KZ25_9BACT</name>
<evidence type="ECO:0000259" key="7">
    <source>
        <dbReference type="Pfam" id="PF16889"/>
    </source>
</evidence>
<dbReference type="Pfam" id="PF07940">
    <property type="entry name" value="Hepar_II_III_C"/>
    <property type="match status" value="1"/>
</dbReference>
<evidence type="ECO:0000313" key="8">
    <source>
        <dbReference type="EMBL" id="MDN5210745.1"/>
    </source>
</evidence>
<dbReference type="Pfam" id="PF16889">
    <property type="entry name" value="Hepar_II_III_N"/>
    <property type="match status" value="1"/>
</dbReference>
<evidence type="ECO:0000256" key="5">
    <source>
        <dbReference type="SAM" id="SignalP"/>
    </source>
</evidence>
<gene>
    <name evidence="8" type="ORF">QQ020_01760</name>
</gene>
<comment type="caution">
    <text evidence="8">The sequence shown here is derived from an EMBL/GenBank/DDBJ whole genome shotgun (WGS) entry which is preliminary data.</text>
</comment>
<evidence type="ECO:0000313" key="9">
    <source>
        <dbReference type="Proteomes" id="UP001172083"/>
    </source>
</evidence>
<dbReference type="InterPro" id="IPR012480">
    <property type="entry name" value="Hepar_II_III_C"/>
</dbReference>
<evidence type="ECO:0000259" key="6">
    <source>
        <dbReference type="Pfam" id="PF07940"/>
    </source>
</evidence>
<feature type="domain" description="Heparin-sulfate lyase N-terminal" evidence="7">
    <location>
        <begin position="52"/>
        <end position="362"/>
    </location>
</feature>
<evidence type="ECO:0000256" key="3">
    <source>
        <dbReference type="ARBA" id="ARBA00022764"/>
    </source>
</evidence>